<evidence type="ECO:0000313" key="4">
    <source>
        <dbReference type="Proteomes" id="UP000017840"/>
    </source>
</evidence>
<dbReference type="SUPFAM" id="SSF56300">
    <property type="entry name" value="Metallo-dependent phosphatases"/>
    <property type="match status" value="1"/>
</dbReference>
<dbReference type="InterPro" id="IPR019079">
    <property type="entry name" value="Capsule_synth_CapA"/>
</dbReference>
<gene>
    <name evidence="3" type="ORF">K933_13893</name>
</gene>
<dbReference type="AlphaFoldDB" id="V4HHS2"/>
<dbReference type="RefSeq" id="WP_023395352.1">
    <property type="nucleotide sequence ID" value="NZ_ASGZ01000058.1"/>
</dbReference>
<dbReference type="InterPro" id="IPR029052">
    <property type="entry name" value="Metallo-depent_PP-like"/>
</dbReference>
<dbReference type="OrthoDB" id="199819at2157"/>
<comment type="caution">
    <text evidence="3">The sequence shown here is derived from an EMBL/GenBank/DDBJ whole genome shotgun (WGS) entry which is preliminary data.</text>
</comment>
<dbReference type="Pfam" id="PF09587">
    <property type="entry name" value="PGA_cap"/>
    <property type="match status" value="1"/>
</dbReference>
<dbReference type="Proteomes" id="UP000017840">
    <property type="component" value="Unassembled WGS sequence"/>
</dbReference>
<reference evidence="3 4" key="1">
    <citation type="journal article" date="2013" name="Genome Announc.">
        <title>Draft Genome Sequence of 'Candidatus Halobonum tyrrellensis' Strain G22, Isolated from the Hypersaline Waters of Lake Tyrrell, Australia.</title>
        <authorList>
            <person name="Ugalde J.A."/>
            <person name="Narasingarao P."/>
            <person name="Kuo S."/>
            <person name="Podell S."/>
            <person name="Allen E.E."/>
        </authorList>
    </citation>
    <scope>NUCLEOTIDE SEQUENCE [LARGE SCALE GENOMIC DNA]</scope>
    <source>
        <strain evidence="3 4">G22</strain>
    </source>
</reference>
<dbReference type="eggNOG" id="arCOG07503">
    <property type="taxonomic scope" value="Archaea"/>
</dbReference>
<comment type="similarity">
    <text evidence="1">Belongs to the CapA family.</text>
</comment>
<dbReference type="PANTHER" id="PTHR33393:SF13">
    <property type="entry name" value="PGA BIOSYNTHESIS PROTEIN CAPA"/>
    <property type="match status" value="1"/>
</dbReference>
<name>V4HHS2_9EURY</name>
<accession>V4HHS2</accession>
<dbReference type="CDD" id="cd07381">
    <property type="entry name" value="MPP_CapA"/>
    <property type="match status" value="1"/>
</dbReference>
<feature type="domain" description="Capsule synthesis protein CapA" evidence="2">
    <location>
        <begin position="5"/>
        <end position="328"/>
    </location>
</feature>
<sequence length="449" mass="47896">MPRFTLAAAGDAILTRRLSTAADDGLDALAGRIRGTDAAVVNLEVLLHDYEGYPAADSGGTYMRAPPWVADELSWAGFDLFAAATNHTGDYSHGGMEATMRALEARDLPYAGLGRTLSDARAPAYVDTPAGRVALVAACSTVTPGSTAGEQRPDMRGRPGLSPLSLSAEYVVPAEEYDRLRDLSDALGMEAFKQRREEQGFPVSGGDEEGEGLTLLNVGRGEHLRFVPGDEYRVERTPSEADREAVLARVDAAARQADWVVASLHAHEGAGVERNDPTVAPFVESFARDCIDAGADAFVGHGPHVLRGVEVYEGAPVFYSLGDFAMQNETVTRLPAELYDRYDLDTQRALPADLFDARAVDDDGERTGFPADRAFWESVVPVCTFGDGGVERVDLHPVELGYDAPRGSRGRPRLAEGETAARVLADLADLSEPYGTDIAVGSGVGVVSP</sequence>
<dbReference type="EMBL" id="ASGZ01000058">
    <property type="protein sequence ID" value="ESP87459.1"/>
    <property type="molecule type" value="Genomic_DNA"/>
</dbReference>
<dbReference type="InterPro" id="IPR052169">
    <property type="entry name" value="CW_Biosynth-Accessory"/>
</dbReference>
<dbReference type="STRING" id="1324957.K933_13893"/>
<organism evidence="3 4">
    <name type="scientific">Candidatus Halobonum tyrrellensis G22</name>
    <dbReference type="NCBI Taxonomy" id="1324957"/>
    <lineage>
        <taxon>Archaea</taxon>
        <taxon>Methanobacteriati</taxon>
        <taxon>Methanobacteriota</taxon>
        <taxon>Stenosarchaea group</taxon>
        <taxon>Halobacteria</taxon>
        <taxon>Halobacteriales</taxon>
        <taxon>Haloferacaceae</taxon>
        <taxon>Candidatus Halobonum</taxon>
    </lineage>
</organism>
<dbReference type="SMART" id="SM00854">
    <property type="entry name" value="PGA_cap"/>
    <property type="match status" value="1"/>
</dbReference>
<keyword evidence="4" id="KW-1185">Reference proteome</keyword>
<protein>
    <submittedName>
        <fullName evidence="3">Capsule synthesis protein CapA</fullName>
    </submittedName>
</protein>
<proteinExistence type="inferred from homology"/>
<evidence type="ECO:0000256" key="1">
    <source>
        <dbReference type="ARBA" id="ARBA00005662"/>
    </source>
</evidence>
<dbReference type="PANTHER" id="PTHR33393">
    <property type="entry name" value="POLYGLUTAMINE SYNTHESIS ACCESSORY PROTEIN RV0574C-RELATED"/>
    <property type="match status" value="1"/>
</dbReference>
<evidence type="ECO:0000259" key="2">
    <source>
        <dbReference type="SMART" id="SM00854"/>
    </source>
</evidence>
<evidence type="ECO:0000313" key="3">
    <source>
        <dbReference type="EMBL" id="ESP87459.1"/>
    </source>
</evidence>